<dbReference type="Proteomes" id="UP000308600">
    <property type="component" value="Unassembled WGS sequence"/>
</dbReference>
<proteinExistence type="predicted"/>
<keyword evidence="2" id="KW-1185">Reference proteome</keyword>
<evidence type="ECO:0000313" key="2">
    <source>
        <dbReference type="Proteomes" id="UP000308600"/>
    </source>
</evidence>
<protein>
    <submittedName>
        <fullName evidence="1">Uncharacterized protein</fullName>
    </submittedName>
</protein>
<evidence type="ECO:0000313" key="1">
    <source>
        <dbReference type="EMBL" id="TFK71149.1"/>
    </source>
</evidence>
<reference evidence="1 2" key="1">
    <citation type="journal article" date="2019" name="Nat. Ecol. Evol.">
        <title>Megaphylogeny resolves global patterns of mushroom evolution.</title>
        <authorList>
            <person name="Varga T."/>
            <person name="Krizsan K."/>
            <person name="Foldi C."/>
            <person name="Dima B."/>
            <person name="Sanchez-Garcia M."/>
            <person name="Sanchez-Ramirez S."/>
            <person name="Szollosi G.J."/>
            <person name="Szarkandi J.G."/>
            <person name="Papp V."/>
            <person name="Albert L."/>
            <person name="Andreopoulos W."/>
            <person name="Angelini C."/>
            <person name="Antonin V."/>
            <person name="Barry K.W."/>
            <person name="Bougher N.L."/>
            <person name="Buchanan P."/>
            <person name="Buyck B."/>
            <person name="Bense V."/>
            <person name="Catcheside P."/>
            <person name="Chovatia M."/>
            <person name="Cooper J."/>
            <person name="Damon W."/>
            <person name="Desjardin D."/>
            <person name="Finy P."/>
            <person name="Geml J."/>
            <person name="Haridas S."/>
            <person name="Hughes K."/>
            <person name="Justo A."/>
            <person name="Karasinski D."/>
            <person name="Kautmanova I."/>
            <person name="Kiss B."/>
            <person name="Kocsube S."/>
            <person name="Kotiranta H."/>
            <person name="LaButti K.M."/>
            <person name="Lechner B.E."/>
            <person name="Liimatainen K."/>
            <person name="Lipzen A."/>
            <person name="Lukacs Z."/>
            <person name="Mihaltcheva S."/>
            <person name="Morgado L.N."/>
            <person name="Niskanen T."/>
            <person name="Noordeloos M.E."/>
            <person name="Ohm R.A."/>
            <person name="Ortiz-Santana B."/>
            <person name="Ovrebo C."/>
            <person name="Racz N."/>
            <person name="Riley R."/>
            <person name="Savchenko A."/>
            <person name="Shiryaev A."/>
            <person name="Soop K."/>
            <person name="Spirin V."/>
            <person name="Szebenyi C."/>
            <person name="Tomsovsky M."/>
            <person name="Tulloss R.E."/>
            <person name="Uehling J."/>
            <person name="Grigoriev I.V."/>
            <person name="Vagvolgyi C."/>
            <person name="Papp T."/>
            <person name="Martin F.M."/>
            <person name="Miettinen O."/>
            <person name="Hibbett D.S."/>
            <person name="Nagy L.G."/>
        </authorList>
    </citation>
    <scope>NUCLEOTIDE SEQUENCE [LARGE SCALE GENOMIC DNA]</scope>
    <source>
        <strain evidence="1 2">NL-1719</strain>
    </source>
</reference>
<name>A0ACD3B0Q0_9AGAR</name>
<sequence>MTIDYPPQAHTHPSMKDKGTTRQIISEQPKPSTNMNVTPETASERDKPLRLRGGCVPCPGNGCCFVIPLPCCC</sequence>
<dbReference type="EMBL" id="ML208302">
    <property type="protein sequence ID" value="TFK71149.1"/>
    <property type="molecule type" value="Genomic_DNA"/>
</dbReference>
<organism evidence="1 2">
    <name type="scientific">Pluteus cervinus</name>
    <dbReference type="NCBI Taxonomy" id="181527"/>
    <lineage>
        <taxon>Eukaryota</taxon>
        <taxon>Fungi</taxon>
        <taxon>Dikarya</taxon>
        <taxon>Basidiomycota</taxon>
        <taxon>Agaricomycotina</taxon>
        <taxon>Agaricomycetes</taxon>
        <taxon>Agaricomycetidae</taxon>
        <taxon>Agaricales</taxon>
        <taxon>Pluteineae</taxon>
        <taxon>Pluteaceae</taxon>
        <taxon>Pluteus</taxon>
    </lineage>
</organism>
<gene>
    <name evidence="1" type="ORF">BDN72DRAFT_838090</name>
</gene>
<accession>A0ACD3B0Q0</accession>